<sequence length="345" mass="40436">MELLILDRNFEEIATIELFSSLQWNRKYYDYGDFELETDISHIKLFQEGVYLFRKDYELALIEEITYERSDSNEYSLKVSGRFITAILDDRVVVGEKKLTGNHEDIAYQLLNENFIQPTDALRKVNYLSVAIKSKLGESTTLELKNAVIGKKLNEFLEEKELAHKIEYDYLNNQLVYSVWKGLDRTEEQTINSWAVFSDDYDNIVNIDYSHDMSDYINFAYVVGKDNLRVEVNQIKEGERRREKVVSSSDSDRNVLTDKGKQELDKNKLVEVIDCNILSSENLLYRRDYDLGDLCTVKIRSIDKMSSLRITEVKEVYENGEIRIEPKFGDDYITITKFIEREVKS</sequence>
<dbReference type="Pfam" id="PF14594">
    <property type="entry name" value="Sipho_Gp37"/>
    <property type="match status" value="1"/>
</dbReference>
<gene>
    <name evidence="2" type="ORF">SAMN02745191_1010</name>
</gene>
<dbReference type="AlphaFoldDB" id="A0A1T4LS73"/>
<keyword evidence="3" id="KW-1185">Reference proteome</keyword>
<name>A0A1T4LS73_9FIRM</name>
<feature type="domain" description="Gp28/Gp37-like" evidence="1">
    <location>
        <begin position="3"/>
        <end position="330"/>
    </location>
</feature>
<dbReference type="OrthoDB" id="9255846at2"/>
<proteinExistence type="predicted"/>
<dbReference type="RefSeq" id="WP_078711434.1">
    <property type="nucleotide sequence ID" value="NZ_FUWY01000002.1"/>
</dbReference>
<evidence type="ECO:0000313" key="2">
    <source>
        <dbReference type="EMBL" id="SJZ57304.1"/>
    </source>
</evidence>
<dbReference type="Proteomes" id="UP000243297">
    <property type="component" value="Unassembled WGS sequence"/>
</dbReference>
<reference evidence="3" key="1">
    <citation type="submission" date="2017-02" db="EMBL/GenBank/DDBJ databases">
        <authorList>
            <person name="Varghese N."/>
            <person name="Submissions S."/>
        </authorList>
    </citation>
    <scope>NUCLEOTIDE SEQUENCE [LARGE SCALE GENOMIC DNA]</scope>
    <source>
        <strain evidence="3">ATCC 25662</strain>
    </source>
</reference>
<evidence type="ECO:0000259" key="1">
    <source>
        <dbReference type="Pfam" id="PF14594"/>
    </source>
</evidence>
<organism evidence="2 3">
    <name type="scientific">Anaerorhabdus furcosa</name>
    <dbReference type="NCBI Taxonomy" id="118967"/>
    <lineage>
        <taxon>Bacteria</taxon>
        <taxon>Bacillati</taxon>
        <taxon>Bacillota</taxon>
        <taxon>Erysipelotrichia</taxon>
        <taxon>Erysipelotrichales</taxon>
        <taxon>Erysipelotrichaceae</taxon>
        <taxon>Anaerorhabdus</taxon>
    </lineage>
</organism>
<protein>
    <submittedName>
        <fullName evidence="2">Virus ReqiPepy6 Gp37-like protein</fullName>
    </submittedName>
</protein>
<accession>A0A1T4LS73</accession>
<dbReference type="STRING" id="118967.SAMN02745191_1010"/>
<evidence type="ECO:0000313" key="3">
    <source>
        <dbReference type="Proteomes" id="UP000243297"/>
    </source>
</evidence>
<dbReference type="InterPro" id="IPR029432">
    <property type="entry name" value="Gp28/Gp37-like_dom"/>
</dbReference>
<dbReference type="EMBL" id="FUWY01000002">
    <property type="protein sequence ID" value="SJZ57304.1"/>
    <property type="molecule type" value="Genomic_DNA"/>
</dbReference>